<dbReference type="KEGG" id="fmg:HYN48_03555"/>
<sequence>MRLDDQQIQQLYDFTKKHYVEYYDVQSELVDHLANAIEEQMTENQNLSFDQALQAEFKKFGIFGFMDVVESRQKALTRKYHKMVWQHFINFFGIPKIVLSASAVVVLFYLLKVLLWSEIIFGTLLSALTLVLYVKMIASAIKSRKKATPEKRWLFEQIINGYGSISALLIIPLQLVGRIYDSTALQSDNALWFAATAMVTYSILVYVIAVLIPLKAKRYLTEMYPEYSVA</sequence>
<keyword evidence="3" id="KW-1185">Reference proteome</keyword>
<accession>A0A2S0RB12</accession>
<evidence type="ECO:0000313" key="2">
    <source>
        <dbReference type="EMBL" id="AWA29237.1"/>
    </source>
</evidence>
<dbReference type="AlphaFoldDB" id="A0A2S0RB12"/>
<dbReference type="OrthoDB" id="662673at2"/>
<keyword evidence="1" id="KW-0472">Membrane</keyword>
<keyword evidence="1" id="KW-1133">Transmembrane helix</keyword>
<proteinExistence type="predicted"/>
<reference evidence="2 3" key="1">
    <citation type="submission" date="2018-04" db="EMBL/GenBank/DDBJ databases">
        <title>Genome sequencing of Flavobacterium sp. HYN0048.</title>
        <authorList>
            <person name="Yi H."/>
            <person name="Baek C."/>
        </authorList>
    </citation>
    <scope>NUCLEOTIDE SEQUENCE [LARGE SCALE GENOMIC DNA]</scope>
    <source>
        <strain evidence="2 3">HYN0048</strain>
    </source>
</reference>
<dbReference type="EMBL" id="CP028811">
    <property type="protein sequence ID" value="AWA29237.1"/>
    <property type="molecule type" value="Genomic_DNA"/>
</dbReference>
<name>A0A2S0RB12_9FLAO</name>
<organism evidence="2 3">
    <name type="scientific">Flavobacterium magnum</name>
    <dbReference type="NCBI Taxonomy" id="2162713"/>
    <lineage>
        <taxon>Bacteria</taxon>
        <taxon>Pseudomonadati</taxon>
        <taxon>Bacteroidota</taxon>
        <taxon>Flavobacteriia</taxon>
        <taxon>Flavobacteriales</taxon>
        <taxon>Flavobacteriaceae</taxon>
        <taxon>Flavobacterium</taxon>
    </lineage>
</organism>
<evidence type="ECO:0000256" key="1">
    <source>
        <dbReference type="SAM" id="Phobius"/>
    </source>
</evidence>
<evidence type="ECO:0000313" key="3">
    <source>
        <dbReference type="Proteomes" id="UP000244193"/>
    </source>
</evidence>
<dbReference type="Proteomes" id="UP000244193">
    <property type="component" value="Chromosome"/>
</dbReference>
<keyword evidence="1" id="KW-0812">Transmembrane</keyword>
<feature type="transmembrane region" description="Helical" evidence="1">
    <location>
        <begin position="88"/>
        <end position="110"/>
    </location>
</feature>
<protein>
    <submittedName>
        <fullName evidence="2">Uncharacterized protein</fullName>
    </submittedName>
</protein>
<feature type="transmembrane region" description="Helical" evidence="1">
    <location>
        <begin position="159"/>
        <end position="180"/>
    </location>
</feature>
<feature type="transmembrane region" description="Helical" evidence="1">
    <location>
        <begin position="192"/>
        <end position="214"/>
    </location>
</feature>
<gene>
    <name evidence="2" type="ORF">HYN48_03555</name>
</gene>
<feature type="transmembrane region" description="Helical" evidence="1">
    <location>
        <begin position="116"/>
        <end position="138"/>
    </location>
</feature>
<dbReference type="RefSeq" id="WP_108369822.1">
    <property type="nucleotide sequence ID" value="NZ_CP028811.1"/>
</dbReference>